<dbReference type="GO" id="GO:0000176">
    <property type="term" value="C:nuclear exosome (RNase complex)"/>
    <property type="evidence" value="ECO:0007669"/>
    <property type="project" value="TreeGrafter"/>
</dbReference>
<dbReference type="GO" id="GO:0003723">
    <property type="term" value="F:RNA binding"/>
    <property type="evidence" value="ECO:0007669"/>
    <property type="project" value="TreeGrafter"/>
</dbReference>
<evidence type="ECO:0000259" key="3">
    <source>
        <dbReference type="Pfam" id="PF03725"/>
    </source>
</evidence>
<dbReference type="InterPro" id="IPR020568">
    <property type="entry name" value="Ribosomal_Su5_D2-typ_SF"/>
</dbReference>
<dbReference type="EMBL" id="HBGH01012492">
    <property type="protein sequence ID" value="CAD9234872.1"/>
    <property type="molecule type" value="Transcribed_RNA"/>
</dbReference>
<name>A0A6T6CC23_9RHOD</name>
<feature type="domain" description="Exoribonuclease phosphorolytic" evidence="2">
    <location>
        <begin position="8"/>
        <end position="95"/>
    </location>
</feature>
<dbReference type="GO" id="GO:0016075">
    <property type="term" value="P:rRNA catabolic process"/>
    <property type="evidence" value="ECO:0007669"/>
    <property type="project" value="TreeGrafter"/>
</dbReference>
<reference evidence="4" key="1">
    <citation type="submission" date="2021-01" db="EMBL/GenBank/DDBJ databases">
        <authorList>
            <person name="Corre E."/>
            <person name="Pelletier E."/>
            <person name="Niang G."/>
            <person name="Scheremetjew M."/>
            <person name="Finn R."/>
            <person name="Kale V."/>
            <person name="Holt S."/>
            <person name="Cochrane G."/>
            <person name="Meng A."/>
            <person name="Brown T."/>
            <person name="Cohen L."/>
        </authorList>
    </citation>
    <scope>NUCLEOTIDE SEQUENCE</scope>
    <source>
        <strain evidence="4">SAG 36.94</strain>
    </source>
</reference>
<feature type="domain" description="Exoribonuclease phosphorolytic" evidence="3">
    <location>
        <begin position="98"/>
        <end position="163"/>
    </location>
</feature>
<comment type="similarity">
    <text evidence="1">Belongs to the RNase PH family.</text>
</comment>
<dbReference type="Gene3D" id="3.30.230.70">
    <property type="entry name" value="GHMP Kinase, N-terminal domain"/>
    <property type="match status" value="1"/>
</dbReference>
<dbReference type="SUPFAM" id="SSF54211">
    <property type="entry name" value="Ribosomal protein S5 domain 2-like"/>
    <property type="match status" value="1"/>
</dbReference>
<dbReference type="SUPFAM" id="SSF55666">
    <property type="entry name" value="Ribonuclease PH domain 2-like"/>
    <property type="match status" value="1"/>
</dbReference>
<dbReference type="GO" id="GO:0034475">
    <property type="term" value="P:U4 snRNA 3'-end processing"/>
    <property type="evidence" value="ECO:0007669"/>
    <property type="project" value="TreeGrafter"/>
</dbReference>
<dbReference type="InterPro" id="IPR050080">
    <property type="entry name" value="RNase_PH"/>
</dbReference>
<dbReference type="PANTHER" id="PTHR11953">
    <property type="entry name" value="EXOSOME COMPLEX COMPONENT"/>
    <property type="match status" value="1"/>
</dbReference>
<dbReference type="PANTHER" id="PTHR11953:SF0">
    <property type="entry name" value="EXOSOME COMPLEX COMPONENT RRP41"/>
    <property type="match status" value="1"/>
</dbReference>
<dbReference type="GO" id="GO:0005730">
    <property type="term" value="C:nucleolus"/>
    <property type="evidence" value="ECO:0007669"/>
    <property type="project" value="TreeGrafter"/>
</dbReference>
<evidence type="ECO:0000313" key="4">
    <source>
        <dbReference type="EMBL" id="CAD9234872.1"/>
    </source>
</evidence>
<proteinExistence type="inferred from homology"/>
<dbReference type="GO" id="GO:0000177">
    <property type="term" value="C:cytoplasmic exosome (RNase complex)"/>
    <property type="evidence" value="ECO:0007669"/>
    <property type="project" value="TreeGrafter"/>
</dbReference>
<dbReference type="EMBL" id="HBGH01012498">
    <property type="protein sequence ID" value="CAD9234877.1"/>
    <property type="molecule type" value="Transcribed_RNA"/>
</dbReference>
<gene>
    <name evidence="4" type="ORF">CCAE0312_LOCUS6962</name>
    <name evidence="5" type="ORF">CCAE0312_LOCUS6967</name>
</gene>
<dbReference type="AlphaFoldDB" id="A0A6T6CC23"/>
<dbReference type="InterPro" id="IPR015847">
    <property type="entry name" value="ExoRNase_PH_dom2"/>
</dbReference>
<dbReference type="InterPro" id="IPR027408">
    <property type="entry name" value="PNPase/RNase_PH_dom_sf"/>
</dbReference>
<protein>
    <submittedName>
        <fullName evidence="4">Uncharacterized protein</fullName>
    </submittedName>
</protein>
<dbReference type="Pfam" id="PF01138">
    <property type="entry name" value="RNase_PH"/>
    <property type="match status" value="1"/>
</dbReference>
<dbReference type="InterPro" id="IPR036345">
    <property type="entry name" value="ExoRNase_PH_dom2_sf"/>
</dbReference>
<accession>A0A6T6CC23</accession>
<evidence type="ECO:0000313" key="5">
    <source>
        <dbReference type="EMBL" id="CAD9234877.1"/>
    </source>
</evidence>
<dbReference type="InterPro" id="IPR001247">
    <property type="entry name" value="ExoRNase_PH_dom1"/>
</dbReference>
<dbReference type="GO" id="GO:0071028">
    <property type="term" value="P:nuclear mRNA surveillance"/>
    <property type="evidence" value="ECO:0007669"/>
    <property type="project" value="TreeGrafter"/>
</dbReference>
<organism evidence="4">
    <name type="scientific">Compsopogon caeruleus</name>
    <dbReference type="NCBI Taxonomy" id="31354"/>
    <lineage>
        <taxon>Eukaryota</taxon>
        <taxon>Rhodophyta</taxon>
        <taxon>Compsopogonophyceae</taxon>
        <taxon>Compsopogonales</taxon>
        <taxon>Compsopogonaceae</taxon>
        <taxon>Compsopogon</taxon>
    </lineage>
</organism>
<dbReference type="Pfam" id="PF03725">
    <property type="entry name" value="RNase_PH_C"/>
    <property type="match status" value="1"/>
</dbReference>
<sequence>MDSRTRGDRDRAMIHCEYSEAAFAAPGERRRGWKGDRRSVEVAVTISRIFESAVMVDALSRSRIDIFVQVLQIDGGQRCAAINAATLALINAGVPLRDFVCASSVGYLEGSVLVDLNSVESNMGGPELVVAMLPHSNGVLHCQADARISTLETFESMMEAGINGASQIFAVLSREVRLHTLRLVDSRGTIAF</sequence>
<dbReference type="GO" id="GO:0071051">
    <property type="term" value="P:poly(A)-dependent snoRNA 3'-end processing"/>
    <property type="evidence" value="ECO:0007669"/>
    <property type="project" value="TreeGrafter"/>
</dbReference>
<evidence type="ECO:0000259" key="2">
    <source>
        <dbReference type="Pfam" id="PF01138"/>
    </source>
</evidence>
<evidence type="ECO:0000256" key="1">
    <source>
        <dbReference type="ARBA" id="ARBA00006678"/>
    </source>
</evidence>